<proteinExistence type="inferred from homology"/>
<evidence type="ECO:0000313" key="3">
    <source>
        <dbReference type="Proteomes" id="UP000028702"/>
    </source>
</evidence>
<dbReference type="GO" id="GO:0019239">
    <property type="term" value="F:deaminase activity"/>
    <property type="evidence" value="ECO:0007669"/>
    <property type="project" value="TreeGrafter"/>
</dbReference>
<keyword evidence="3" id="KW-1185">Reference proteome</keyword>
<dbReference type="PANTHER" id="PTHR11803:SF58">
    <property type="entry name" value="PROTEIN HMF1-RELATED"/>
    <property type="match status" value="1"/>
</dbReference>
<gene>
    <name evidence="2" type="ORF">M2A_2098</name>
</gene>
<dbReference type="InterPro" id="IPR035959">
    <property type="entry name" value="RutC-like_sf"/>
</dbReference>
<reference evidence="2 3" key="1">
    <citation type="submission" date="2014-07" db="EMBL/GenBank/DDBJ databases">
        <title>Tepidicaulis marinum gen. nov., sp. nov., a novel marine bacterium denitrifying nitrate to nitrous oxide strictly under microaerobic conditions.</title>
        <authorList>
            <person name="Takeuchi M."/>
            <person name="Yamagishi T."/>
            <person name="Kamagata Y."/>
            <person name="Oshima K."/>
            <person name="Hattori M."/>
            <person name="Katayama T."/>
            <person name="Hanada S."/>
            <person name="Tamaki H."/>
            <person name="Marumo K."/>
            <person name="Maeda H."/>
            <person name="Nedachi M."/>
            <person name="Iwasaki W."/>
            <person name="Suwa Y."/>
            <person name="Sakata S."/>
        </authorList>
    </citation>
    <scope>NUCLEOTIDE SEQUENCE [LARGE SCALE GENOMIC DNA]</scope>
    <source>
        <strain evidence="2 3">MA2</strain>
    </source>
</reference>
<dbReference type="InterPro" id="IPR006175">
    <property type="entry name" value="YjgF/YER057c/UK114"/>
</dbReference>
<comment type="similarity">
    <text evidence="1">Belongs to the RutC family.</text>
</comment>
<dbReference type="Pfam" id="PF01042">
    <property type="entry name" value="Ribonuc_L-PSP"/>
    <property type="match status" value="1"/>
</dbReference>
<comment type="caution">
    <text evidence="2">The sequence shown here is derived from an EMBL/GenBank/DDBJ whole genome shotgun (WGS) entry which is preliminary data.</text>
</comment>
<evidence type="ECO:0000256" key="1">
    <source>
        <dbReference type="ARBA" id="ARBA00010552"/>
    </source>
</evidence>
<dbReference type="SUPFAM" id="SSF55298">
    <property type="entry name" value="YjgF-like"/>
    <property type="match status" value="1"/>
</dbReference>
<dbReference type="PANTHER" id="PTHR11803">
    <property type="entry name" value="2-IMINOBUTANOATE/2-IMINOPROPANOATE DEAMINASE RIDA"/>
    <property type="match status" value="1"/>
</dbReference>
<dbReference type="EMBL" id="BBIO01000010">
    <property type="protein sequence ID" value="GAK45599.1"/>
    <property type="molecule type" value="Genomic_DNA"/>
</dbReference>
<dbReference type="AlphaFoldDB" id="A0A081BC31"/>
<organism evidence="2 3">
    <name type="scientific">Tepidicaulis marinus</name>
    <dbReference type="NCBI Taxonomy" id="1333998"/>
    <lineage>
        <taxon>Bacteria</taxon>
        <taxon>Pseudomonadati</taxon>
        <taxon>Pseudomonadota</taxon>
        <taxon>Alphaproteobacteria</taxon>
        <taxon>Hyphomicrobiales</taxon>
        <taxon>Parvibaculaceae</taxon>
        <taxon>Tepidicaulis</taxon>
    </lineage>
</organism>
<dbReference type="GO" id="GO:0005829">
    <property type="term" value="C:cytosol"/>
    <property type="evidence" value="ECO:0007669"/>
    <property type="project" value="TreeGrafter"/>
</dbReference>
<sequence>MAKELINPPGTEEIYKNWKFSQAVKVGNTIHVSGQTGFGPDGIPDDIEGQTRLALQSLERVLKEAGASLSDVVATTVYHTDMGEIGKAQSVRDEFFKENYPANTIVGVTALALPQLRIEIQAVAIIA</sequence>
<dbReference type="Gene3D" id="3.30.1330.40">
    <property type="entry name" value="RutC-like"/>
    <property type="match status" value="1"/>
</dbReference>
<name>A0A081BC31_9HYPH</name>
<protein>
    <submittedName>
        <fullName evidence="2">Endoribonuclease L-PSP</fullName>
    </submittedName>
</protein>
<dbReference type="STRING" id="1333998.M2A_2098"/>
<dbReference type="RefSeq" id="WP_045446893.1">
    <property type="nucleotide sequence ID" value="NZ_BBIO01000010.1"/>
</dbReference>
<accession>A0A081BC31</accession>
<evidence type="ECO:0000313" key="2">
    <source>
        <dbReference type="EMBL" id="GAK45599.1"/>
    </source>
</evidence>
<dbReference type="eggNOG" id="COG0251">
    <property type="taxonomic scope" value="Bacteria"/>
</dbReference>
<dbReference type="Proteomes" id="UP000028702">
    <property type="component" value="Unassembled WGS sequence"/>
</dbReference>